<dbReference type="NCBIfam" id="TIGR02118">
    <property type="entry name" value="EthD family reductase"/>
    <property type="match status" value="1"/>
</dbReference>
<dbReference type="SUPFAM" id="SSF54909">
    <property type="entry name" value="Dimeric alpha+beta barrel"/>
    <property type="match status" value="1"/>
</dbReference>
<reference evidence="3" key="1">
    <citation type="journal article" date="2014" name="Genome Announc.">
        <title>Draft genome sequence of Rhodosporidium toruloides CECT1137, an oleaginous yeast of biotechnological interest.</title>
        <authorList>
            <person name="Morin N."/>
            <person name="Calcas X."/>
            <person name="Devillers H."/>
            <person name="Durrens P."/>
            <person name="Sherman D.J."/>
            <person name="Nicaud J.-M."/>
            <person name="Neuveglise C."/>
        </authorList>
    </citation>
    <scope>NUCLEOTIDE SEQUENCE</scope>
    <source>
        <strain evidence="3">CECT1137</strain>
    </source>
</reference>
<evidence type="ECO:0000256" key="1">
    <source>
        <dbReference type="ARBA" id="ARBA00005986"/>
    </source>
</evidence>
<dbReference type="EMBL" id="LK052938">
    <property type="protein sequence ID" value="CDR38173.1"/>
    <property type="molecule type" value="Genomic_DNA"/>
</dbReference>
<dbReference type="GO" id="GO:0016491">
    <property type="term" value="F:oxidoreductase activity"/>
    <property type="evidence" value="ECO:0007669"/>
    <property type="project" value="InterPro"/>
</dbReference>
<organism evidence="3">
    <name type="scientific">Rhodotorula toruloides</name>
    <name type="common">Yeast</name>
    <name type="synonym">Rhodosporidium toruloides</name>
    <dbReference type="NCBI Taxonomy" id="5286"/>
    <lineage>
        <taxon>Eukaryota</taxon>
        <taxon>Fungi</taxon>
        <taxon>Dikarya</taxon>
        <taxon>Basidiomycota</taxon>
        <taxon>Pucciniomycotina</taxon>
        <taxon>Microbotryomycetes</taxon>
        <taxon>Sporidiobolales</taxon>
        <taxon>Sporidiobolaceae</taxon>
        <taxon>Rhodotorula</taxon>
    </lineage>
</organism>
<name>A0A061AKU3_RHOTO</name>
<comment type="similarity">
    <text evidence="1">Belongs to the tpcK family.</text>
</comment>
<dbReference type="InterPro" id="IPR011008">
    <property type="entry name" value="Dimeric_a/b-barrel"/>
</dbReference>
<dbReference type="InterPro" id="IPR009799">
    <property type="entry name" value="EthD_dom"/>
</dbReference>
<dbReference type="Pfam" id="PF07110">
    <property type="entry name" value="EthD"/>
    <property type="match status" value="1"/>
</dbReference>
<evidence type="ECO:0000313" key="3">
    <source>
        <dbReference type="EMBL" id="CDR38173.1"/>
    </source>
</evidence>
<sequence>MVFVVLITVWRKPGMSPEAFYDHYENVHMPLIRRLAGDKIPISHNRLYVTREGPDLKERMVQEAECGEGISYDAVAELIFEDEAHNLAYWKTLYAPETNGALTEDEYKFMDRSKLRIVAMKNKELMIRNDFFPGKDDVNKYGFLPHGKFN</sequence>
<dbReference type="Gene3D" id="3.30.70.100">
    <property type="match status" value="1"/>
</dbReference>
<protein>
    <submittedName>
        <fullName evidence="3">RHTO0S03e05072g1_1</fullName>
    </submittedName>
</protein>
<dbReference type="AlphaFoldDB" id="A0A061AKU3"/>
<gene>
    <name evidence="3" type="ORF">RHTO0S_03e05072g</name>
</gene>
<dbReference type="OrthoDB" id="2519291at2759"/>
<evidence type="ECO:0000259" key="2">
    <source>
        <dbReference type="Pfam" id="PF07110"/>
    </source>
</evidence>
<accession>A0A061AKU3</accession>
<feature type="domain" description="EthD" evidence="2">
    <location>
        <begin position="12"/>
        <end position="113"/>
    </location>
</feature>
<proteinExistence type="inferred from homology"/>